<comment type="caution">
    <text evidence="3">The sequence shown here is derived from an EMBL/GenBank/DDBJ whole genome shotgun (WGS) entry which is preliminary data.</text>
</comment>
<gene>
    <name evidence="3" type="ORF">C484_18942</name>
</gene>
<dbReference type="InterPro" id="IPR049049">
    <property type="entry name" value="Beta-AFase-like_GH127_C"/>
</dbReference>
<dbReference type="PATRIC" id="fig|1230458.4.peg.3804"/>
<evidence type="ECO:0000313" key="3">
    <source>
        <dbReference type="EMBL" id="ELY86041.1"/>
    </source>
</evidence>
<name>L9ZJ34_9EURY</name>
<dbReference type="Proteomes" id="UP000011648">
    <property type="component" value="Unassembled WGS sequence"/>
</dbReference>
<sequence length="169" mass="18698">MSVRVNGEAVSRTLGGNNADGNGERSDDGYLVIDREWDGDRVEITFELPVVPVQAHPSVAVDAGRVALTRGPLVYCLEGVDHDRPLHQYRIETDAETESNFNADYRDALLDGVVTVTAAATVPKLEGWDGQLYRPAAEPTRSRESVTAIPYYAWDNRAPGELRVWLRKC</sequence>
<keyword evidence="4" id="KW-1185">Reference proteome</keyword>
<accession>L9ZJ34</accession>
<feature type="domain" description="Non-reducing end beta-L-arabinofuranosidase-like GH127 C-terminal" evidence="2">
    <location>
        <begin position="53"/>
        <end position="167"/>
    </location>
</feature>
<dbReference type="STRING" id="1230458.C484_18942"/>
<dbReference type="InterPro" id="IPR049174">
    <property type="entry name" value="Beta-AFase-like"/>
</dbReference>
<evidence type="ECO:0000256" key="1">
    <source>
        <dbReference type="SAM" id="MobiDB-lite"/>
    </source>
</evidence>
<feature type="region of interest" description="Disordered" evidence="1">
    <location>
        <begin position="1"/>
        <end position="27"/>
    </location>
</feature>
<proteinExistence type="predicted"/>
<dbReference type="RefSeq" id="WP_006827396.1">
    <property type="nucleotide sequence ID" value="NZ_AOIL01000066.1"/>
</dbReference>
<dbReference type="EMBL" id="AOIL01000066">
    <property type="protein sequence ID" value="ELY86041.1"/>
    <property type="molecule type" value="Genomic_DNA"/>
</dbReference>
<dbReference type="PANTHER" id="PTHR43465:SF2">
    <property type="entry name" value="DUF1680 DOMAIN PROTEIN (AFU_ORTHOLOGUE AFUA_1G08910)"/>
    <property type="match status" value="1"/>
</dbReference>
<dbReference type="Pfam" id="PF20737">
    <property type="entry name" value="Glyco_hydro127C"/>
    <property type="match status" value="1"/>
</dbReference>
<dbReference type="AlphaFoldDB" id="L9ZJ34"/>
<protein>
    <recommendedName>
        <fullName evidence="2">Non-reducing end beta-L-arabinofuranosidase-like GH127 C-terminal domain-containing protein</fullName>
    </recommendedName>
</protein>
<reference evidence="3 4" key="1">
    <citation type="journal article" date="2014" name="PLoS Genet.">
        <title>Phylogenetically driven sequencing of extremely halophilic archaea reveals strategies for static and dynamic osmo-response.</title>
        <authorList>
            <person name="Becker E.A."/>
            <person name="Seitzer P.M."/>
            <person name="Tritt A."/>
            <person name="Larsen D."/>
            <person name="Krusor M."/>
            <person name="Yao A.I."/>
            <person name="Wu D."/>
            <person name="Madern D."/>
            <person name="Eisen J.A."/>
            <person name="Darling A.E."/>
            <person name="Facciotti M.T."/>
        </authorList>
    </citation>
    <scope>NUCLEOTIDE SEQUENCE [LARGE SCALE GENOMIC DNA]</scope>
    <source>
        <strain evidence="3 4">DSM 12281</strain>
    </source>
</reference>
<evidence type="ECO:0000313" key="4">
    <source>
        <dbReference type="Proteomes" id="UP000011648"/>
    </source>
</evidence>
<dbReference type="PANTHER" id="PTHR43465">
    <property type="entry name" value="DUF1680 DOMAIN PROTEIN (AFU_ORTHOLOGUE AFUA_1G08910)"/>
    <property type="match status" value="1"/>
</dbReference>
<organism evidence="3 4">
    <name type="scientific">Natrialba taiwanensis DSM 12281</name>
    <dbReference type="NCBI Taxonomy" id="1230458"/>
    <lineage>
        <taxon>Archaea</taxon>
        <taxon>Methanobacteriati</taxon>
        <taxon>Methanobacteriota</taxon>
        <taxon>Stenosarchaea group</taxon>
        <taxon>Halobacteria</taxon>
        <taxon>Halobacteriales</taxon>
        <taxon>Natrialbaceae</taxon>
        <taxon>Natrialba</taxon>
    </lineage>
</organism>
<evidence type="ECO:0000259" key="2">
    <source>
        <dbReference type="Pfam" id="PF20737"/>
    </source>
</evidence>